<name>A0A5E4BX69_MARMO</name>
<gene>
    <name evidence="2" type="ORF">MONAX_5E012868</name>
</gene>
<reference evidence="2" key="1">
    <citation type="submission" date="2019-04" db="EMBL/GenBank/DDBJ databases">
        <authorList>
            <person name="Alioto T."/>
            <person name="Alioto T."/>
        </authorList>
    </citation>
    <scope>NUCLEOTIDE SEQUENCE [LARGE SCALE GENOMIC DNA]</scope>
</reference>
<proteinExistence type="predicted"/>
<feature type="region of interest" description="Disordered" evidence="1">
    <location>
        <begin position="1"/>
        <end position="28"/>
    </location>
</feature>
<dbReference type="EMBL" id="CABDUW010000686">
    <property type="protein sequence ID" value="VTJ73590.1"/>
    <property type="molecule type" value="Genomic_DNA"/>
</dbReference>
<accession>A0A5E4BX69</accession>
<keyword evidence="3" id="KW-1185">Reference proteome</keyword>
<sequence>MYLDKRSNGTTGDISPVDTNDRPWGTSRPGQWCLGASALGSSRTSVKVPCRERRNSFVRIRHFDRSPKIFLNTAYPVSFALPTSKRSRPRGSLLQFRTPVLPRSLEQNDFLALPTVPVPED</sequence>
<evidence type="ECO:0000313" key="2">
    <source>
        <dbReference type="EMBL" id="VTJ73590.1"/>
    </source>
</evidence>
<dbReference type="Proteomes" id="UP000335636">
    <property type="component" value="Unassembled WGS sequence"/>
</dbReference>
<feature type="non-terminal residue" evidence="2">
    <location>
        <position position="121"/>
    </location>
</feature>
<organism evidence="2 3">
    <name type="scientific">Marmota monax</name>
    <name type="common">Woodchuck</name>
    <dbReference type="NCBI Taxonomy" id="9995"/>
    <lineage>
        <taxon>Eukaryota</taxon>
        <taxon>Metazoa</taxon>
        <taxon>Chordata</taxon>
        <taxon>Craniata</taxon>
        <taxon>Vertebrata</taxon>
        <taxon>Euteleostomi</taxon>
        <taxon>Mammalia</taxon>
        <taxon>Eutheria</taxon>
        <taxon>Euarchontoglires</taxon>
        <taxon>Glires</taxon>
        <taxon>Rodentia</taxon>
        <taxon>Sciuromorpha</taxon>
        <taxon>Sciuridae</taxon>
        <taxon>Xerinae</taxon>
        <taxon>Marmotini</taxon>
        <taxon>Marmota</taxon>
    </lineage>
</organism>
<evidence type="ECO:0000256" key="1">
    <source>
        <dbReference type="SAM" id="MobiDB-lite"/>
    </source>
</evidence>
<dbReference type="AlphaFoldDB" id="A0A5E4BX69"/>
<evidence type="ECO:0000313" key="3">
    <source>
        <dbReference type="Proteomes" id="UP000335636"/>
    </source>
</evidence>
<comment type="caution">
    <text evidence="2">The sequence shown here is derived from an EMBL/GenBank/DDBJ whole genome shotgun (WGS) entry which is preliminary data.</text>
</comment>
<protein>
    <submittedName>
        <fullName evidence="2">Uncharacterized protein</fullName>
    </submittedName>
</protein>